<comment type="catalytic activity">
    <reaction evidence="1">
        <text>2-phosphoglycolate + H2O = glycolate + phosphate</text>
        <dbReference type="Rhea" id="RHEA:14369"/>
        <dbReference type="ChEBI" id="CHEBI:15377"/>
        <dbReference type="ChEBI" id="CHEBI:29805"/>
        <dbReference type="ChEBI" id="CHEBI:43474"/>
        <dbReference type="ChEBI" id="CHEBI:58033"/>
        <dbReference type="EC" id="3.1.3.18"/>
    </reaction>
</comment>
<dbReference type="Proteomes" id="UP000682951">
    <property type="component" value="Unassembled WGS sequence"/>
</dbReference>
<sequence>MKAVIFDMDGTIINSAKAIERTINELRNEMGLAPLDTDFIVKAINEPGRNLALDFYGIDNPSAGLKQGFEDKFKAYYDKFAVCYDGVKELLIKCRNAGYAVVLASNAPQNTLEAILRKNEIYELFDEVIGVDEGVAQKPDPAMLFLALKRTGADIAIFVGDSKKDELAAKNANIAYIQVSWGFGDESKTAEFNAKDVDEAWSIIDNLT</sequence>
<keyword evidence="6" id="KW-1185">Reference proteome</keyword>
<evidence type="ECO:0000256" key="3">
    <source>
        <dbReference type="ARBA" id="ARBA00006171"/>
    </source>
</evidence>
<dbReference type="Gene3D" id="1.10.150.240">
    <property type="entry name" value="Putative phosphatase, domain 2"/>
    <property type="match status" value="1"/>
</dbReference>
<organism evidence="5 6">
    <name type="scientific">Campylobacter anatolicus</name>
    <dbReference type="NCBI Taxonomy" id="2829105"/>
    <lineage>
        <taxon>Bacteria</taxon>
        <taxon>Pseudomonadati</taxon>
        <taxon>Campylobacterota</taxon>
        <taxon>Epsilonproteobacteria</taxon>
        <taxon>Campylobacterales</taxon>
        <taxon>Campylobacteraceae</taxon>
        <taxon>Campylobacter</taxon>
    </lineage>
</organism>
<dbReference type="SFLD" id="SFLDG01129">
    <property type="entry name" value="C1.5:_HAD__Beta-PGM__Phosphata"/>
    <property type="match status" value="1"/>
</dbReference>
<evidence type="ECO:0000256" key="1">
    <source>
        <dbReference type="ARBA" id="ARBA00000830"/>
    </source>
</evidence>
<comment type="caution">
    <text evidence="5">The sequence shown here is derived from an EMBL/GenBank/DDBJ whole genome shotgun (WGS) entry which is preliminary data.</text>
</comment>
<keyword evidence="5" id="KW-0378">Hydrolase</keyword>
<dbReference type="Pfam" id="PF13419">
    <property type="entry name" value="HAD_2"/>
    <property type="match status" value="1"/>
</dbReference>
<gene>
    <name evidence="5" type="ORF">KDD93_05925</name>
</gene>
<dbReference type="EMBL" id="JAGSSW010000005">
    <property type="protein sequence ID" value="MBR8464109.1"/>
    <property type="molecule type" value="Genomic_DNA"/>
</dbReference>
<evidence type="ECO:0000313" key="5">
    <source>
        <dbReference type="EMBL" id="MBR8464109.1"/>
    </source>
</evidence>
<dbReference type="SUPFAM" id="SSF56784">
    <property type="entry name" value="HAD-like"/>
    <property type="match status" value="1"/>
</dbReference>
<dbReference type="InterPro" id="IPR023214">
    <property type="entry name" value="HAD_sf"/>
</dbReference>
<dbReference type="InterPro" id="IPR041492">
    <property type="entry name" value="HAD_2"/>
</dbReference>
<comment type="similarity">
    <text evidence="3">Belongs to the HAD-like hydrolase superfamily. CbbY/CbbZ/Gph/YieH family.</text>
</comment>
<dbReference type="PANTHER" id="PTHR43434:SF1">
    <property type="entry name" value="PHOSPHOGLYCOLATE PHOSPHATASE"/>
    <property type="match status" value="1"/>
</dbReference>
<dbReference type="EC" id="3.1.3.18" evidence="4"/>
<accession>A0ABS5HIL0</accession>
<dbReference type="InterPro" id="IPR006439">
    <property type="entry name" value="HAD-SF_hydro_IA"/>
</dbReference>
<proteinExistence type="inferred from homology"/>
<dbReference type="PRINTS" id="PR00413">
    <property type="entry name" value="HADHALOGNASE"/>
</dbReference>
<dbReference type="InterPro" id="IPR023198">
    <property type="entry name" value="PGP-like_dom2"/>
</dbReference>
<dbReference type="PANTHER" id="PTHR43434">
    <property type="entry name" value="PHOSPHOGLYCOLATE PHOSPHATASE"/>
    <property type="match status" value="1"/>
</dbReference>
<dbReference type="Gene3D" id="3.40.50.1000">
    <property type="entry name" value="HAD superfamily/HAD-like"/>
    <property type="match status" value="1"/>
</dbReference>
<comment type="pathway">
    <text evidence="2">Organic acid metabolism; glycolate biosynthesis; glycolate from 2-phosphoglycolate: step 1/1.</text>
</comment>
<name>A0ABS5HIL0_9BACT</name>
<protein>
    <recommendedName>
        <fullName evidence="4">phosphoglycolate phosphatase</fullName>
        <ecNumber evidence="4">3.1.3.18</ecNumber>
    </recommendedName>
</protein>
<dbReference type="RefSeq" id="WP_212142087.1">
    <property type="nucleotide sequence ID" value="NZ_JAGSSW010000005.1"/>
</dbReference>
<evidence type="ECO:0000256" key="4">
    <source>
        <dbReference type="ARBA" id="ARBA00013078"/>
    </source>
</evidence>
<dbReference type="InterPro" id="IPR036412">
    <property type="entry name" value="HAD-like_sf"/>
</dbReference>
<dbReference type="InterPro" id="IPR050155">
    <property type="entry name" value="HAD-like_hydrolase_sf"/>
</dbReference>
<evidence type="ECO:0000256" key="2">
    <source>
        <dbReference type="ARBA" id="ARBA00004818"/>
    </source>
</evidence>
<dbReference type="GO" id="GO:0016787">
    <property type="term" value="F:hydrolase activity"/>
    <property type="evidence" value="ECO:0007669"/>
    <property type="project" value="UniProtKB-KW"/>
</dbReference>
<reference evidence="5 6" key="1">
    <citation type="submission" date="2021-04" db="EMBL/GenBank/DDBJ databases">
        <title>Molecular and phenotypic characterization and identification of bacterial isolates recovered from the Anatolian ground squirrels (Spermophilus xanthoprymnus) and which have the potential to form a new species in the Campylobacter genus.</title>
        <authorList>
            <person name="Aydin F."/>
            <person name="Abay S."/>
            <person name="Kayman T."/>
            <person name="Karakaya E."/>
            <person name="Mustak H.K."/>
            <person name="Mustak I.B."/>
            <person name="Bilgin N."/>
            <person name="Duzler A."/>
            <person name="Sahin O."/>
            <person name="Guran O."/>
            <person name="Saticioglu I.B."/>
        </authorList>
    </citation>
    <scope>NUCLEOTIDE SEQUENCE [LARGE SCALE GENOMIC DNA]</scope>
    <source>
        <strain evidence="6">faydin-G24</strain>
    </source>
</reference>
<dbReference type="NCBIfam" id="TIGR01549">
    <property type="entry name" value="HAD-SF-IA-v1"/>
    <property type="match status" value="1"/>
</dbReference>
<dbReference type="SFLD" id="SFLDS00003">
    <property type="entry name" value="Haloacid_Dehalogenase"/>
    <property type="match status" value="1"/>
</dbReference>
<evidence type="ECO:0000313" key="6">
    <source>
        <dbReference type="Proteomes" id="UP000682951"/>
    </source>
</evidence>